<sequence length="72" mass="8528">MRPYQDETTRSFIRRINSANVLTHGELIKTMCRDRRPWMYDLATWNGTLPDIFVLAMPQLANSHPNPRLREN</sequence>
<evidence type="ECO:0000313" key="2">
    <source>
        <dbReference type="Proteomes" id="UP000237061"/>
    </source>
</evidence>
<organism evidence="1 2">
    <name type="scientific">Arthrobacter glacialis</name>
    <dbReference type="NCBI Taxonomy" id="1664"/>
    <lineage>
        <taxon>Bacteria</taxon>
        <taxon>Bacillati</taxon>
        <taxon>Actinomycetota</taxon>
        <taxon>Actinomycetes</taxon>
        <taxon>Micrococcales</taxon>
        <taxon>Micrococcaceae</taxon>
        <taxon>Arthrobacter</taxon>
    </lineage>
</organism>
<reference evidence="1 2" key="1">
    <citation type="submission" date="2018-01" db="EMBL/GenBank/DDBJ databases">
        <title>Arthrobacter sp. nov., from glaciers in China.</title>
        <authorList>
            <person name="Liu Q."/>
            <person name="Xin Y.-H."/>
        </authorList>
    </citation>
    <scope>NUCLEOTIDE SEQUENCE [LARGE SCALE GENOMIC DNA]</scope>
    <source>
        <strain evidence="1 2">HLT2-12-2</strain>
    </source>
</reference>
<evidence type="ECO:0000313" key="1">
    <source>
        <dbReference type="EMBL" id="POH71617.1"/>
    </source>
</evidence>
<dbReference type="EMBL" id="PPXC01000028">
    <property type="protein sequence ID" value="POH71617.1"/>
    <property type="molecule type" value="Genomic_DNA"/>
</dbReference>
<dbReference type="Proteomes" id="UP000237061">
    <property type="component" value="Unassembled WGS sequence"/>
</dbReference>
<keyword evidence="2" id="KW-1185">Reference proteome</keyword>
<comment type="caution">
    <text evidence="1">The sequence shown here is derived from an EMBL/GenBank/DDBJ whole genome shotgun (WGS) entry which is preliminary data.</text>
</comment>
<protein>
    <submittedName>
        <fullName evidence="1">Uncharacterized protein</fullName>
    </submittedName>
</protein>
<dbReference type="AlphaFoldDB" id="A0A2S3ZRW9"/>
<accession>A0A2S3ZRW9</accession>
<gene>
    <name evidence="1" type="ORF">CVS27_20100</name>
</gene>
<name>A0A2S3ZRW9_ARTGL</name>
<proteinExistence type="predicted"/>